<keyword evidence="1 5" id="KW-0489">Methyltransferase</keyword>
<dbReference type="Pfam" id="PF13649">
    <property type="entry name" value="Methyltransf_25"/>
    <property type="match status" value="1"/>
</dbReference>
<evidence type="ECO:0000256" key="2">
    <source>
        <dbReference type="ARBA" id="ARBA00022679"/>
    </source>
</evidence>
<proteinExistence type="predicted"/>
<evidence type="ECO:0000256" key="1">
    <source>
        <dbReference type="ARBA" id="ARBA00022603"/>
    </source>
</evidence>
<protein>
    <submittedName>
        <fullName evidence="5">Methyltransferase domain-containing protein</fullName>
    </submittedName>
</protein>
<sequence length="241" mass="25736">MTEAAHDTAAHHPIESAHSTPAHRPAEAAHTAATRRSYDTVAVDYERLLADQLATTPLDRAMIAGFVEKVEAAGGPRTIGDLGCGTGRVTSHLRDLGAEAFGVDLSPGMVAVARDTYPGLRFEVGSMTALALSDASLGGVLSWYSTVHMPEDELAACFAEFRRVLAPGGHALIAFKVGDERVRLERAYGHEVTLDVYRWSPDRLAGLLSAAGLVESARLVREPDPAESTPQAFLLARRPRG</sequence>
<dbReference type="EMBL" id="CP084204">
    <property type="protein sequence ID" value="UZX20142.1"/>
    <property type="molecule type" value="Genomic_DNA"/>
</dbReference>
<feature type="compositionally biased region" description="Low complexity" evidence="3">
    <location>
        <begin position="20"/>
        <end position="33"/>
    </location>
</feature>
<reference evidence="5" key="1">
    <citation type="submission" date="2021-09" db="EMBL/GenBank/DDBJ databases">
        <title>Complete genome sequence and metabolic characterization of Streptomyces tanashiensis DSM 731 the producer of antibacterial Kalafungin and diverse secondary metabolites.</title>
        <authorList>
            <person name="Abbasi M.N."/>
            <person name="Anwar M.N."/>
            <person name="Alam K."/>
            <person name="Shoaib M."/>
            <person name="Lin Z."/>
            <person name="Hayat M."/>
            <person name="Ali M.I."/>
            <person name="Malik H.M.T."/>
            <person name="Ahmed I."/>
            <person name="Li A."/>
            <person name="Hailong Wang H."/>
            <person name="Zhang Y."/>
        </authorList>
    </citation>
    <scope>NUCLEOTIDE SEQUENCE</scope>
    <source>
        <strain evidence="5">Kala</strain>
    </source>
</reference>
<dbReference type="GO" id="GO:0032259">
    <property type="term" value="P:methylation"/>
    <property type="evidence" value="ECO:0007669"/>
    <property type="project" value="UniProtKB-KW"/>
</dbReference>
<evidence type="ECO:0000259" key="4">
    <source>
        <dbReference type="Pfam" id="PF13649"/>
    </source>
</evidence>
<dbReference type="GO" id="GO:0008168">
    <property type="term" value="F:methyltransferase activity"/>
    <property type="evidence" value="ECO:0007669"/>
    <property type="project" value="UniProtKB-KW"/>
</dbReference>
<dbReference type="PANTHER" id="PTHR43861:SF1">
    <property type="entry name" value="TRANS-ACONITATE 2-METHYLTRANSFERASE"/>
    <property type="match status" value="1"/>
</dbReference>
<dbReference type="Gene3D" id="3.40.50.150">
    <property type="entry name" value="Vaccinia Virus protein VP39"/>
    <property type="match status" value="1"/>
</dbReference>
<organism evidence="5 6">
    <name type="scientific">Streptomyces tanashiensis</name>
    <dbReference type="NCBI Taxonomy" id="67367"/>
    <lineage>
        <taxon>Bacteria</taxon>
        <taxon>Bacillati</taxon>
        <taxon>Actinomycetota</taxon>
        <taxon>Actinomycetes</taxon>
        <taxon>Kitasatosporales</taxon>
        <taxon>Streptomycetaceae</taxon>
        <taxon>Streptomyces</taxon>
    </lineage>
</organism>
<evidence type="ECO:0000313" key="6">
    <source>
        <dbReference type="Proteomes" id="UP001164506"/>
    </source>
</evidence>
<evidence type="ECO:0000313" key="5">
    <source>
        <dbReference type="EMBL" id="UZX20142.1"/>
    </source>
</evidence>
<dbReference type="GeneID" id="95598810"/>
<feature type="compositionally biased region" description="Basic and acidic residues" evidence="3">
    <location>
        <begin position="1"/>
        <end position="15"/>
    </location>
</feature>
<dbReference type="Proteomes" id="UP001164506">
    <property type="component" value="Chromosome"/>
</dbReference>
<dbReference type="InterPro" id="IPR041698">
    <property type="entry name" value="Methyltransf_25"/>
</dbReference>
<dbReference type="PANTHER" id="PTHR43861">
    <property type="entry name" value="TRANS-ACONITATE 2-METHYLTRANSFERASE-RELATED"/>
    <property type="match status" value="1"/>
</dbReference>
<name>A0ABY6QTX0_9ACTN</name>
<feature type="domain" description="Methyltransferase" evidence="4">
    <location>
        <begin position="81"/>
        <end position="169"/>
    </location>
</feature>
<keyword evidence="6" id="KW-1185">Reference proteome</keyword>
<dbReference type="SUPFAM" id="SSF53335">
    <property type="entry name" value="S-adenosyl-L-methionine-dependent methyltransferases"/>
    <property type="match status" value="1"/>
</dbReference>
<gene>
    <name evidence="5" type="ORF">LDH80_05160</name>
</gene>
<feature type="region of interest" description="Disordered" evidence="3">
    <location>
        <begin position="1"/>
        <end position="33"/>
    </location>
</feature>
<accession>A0ABY6QTX0</accession>
<dbReference type="RefSeq" id="WP_267258209.1">
    <property type="nucleotide sequence ID" value="NZ_CP084204.1"/>
</dbReference>
<keyword evidence="2" id="KW-0808">Transferase</keyword>
<dbReference type="InterPro" id="IPR029063">
    <property type="entry name" value="SAM-dependent_MTases_sf"/>
</dbReference>
<dbReference type="CDD" id="cd02440">
    <property type="entry name" value="AdoMet_MTases"/>
    <property type="match status" value="1"/>
</dbReference>
<evidence type="ECO:0000256" key="3">
    <source>
        <dbReference type="SAM" id="MobiDB-lite"/>
    </source>
</evidence>